<proteinExistence type="predicted"/>
<dbReference type="PROSITE" id="PS50297">
    <property type="entry name" value="ANK_REP_REGION"/>
    <property type="match status" value="3"/>
</dbReference>
<dbReference type="SUPFAM" id="SSF48403">
    <property type="entry name" value="Ankyrin repeat"/>
    <property type="match status" value="1"/>
</dbReference>
<dbReference type="InterPro" id="IPR002110">
    <property type="entry name" value="Ankyrin_rpt"/>
</dbReference>
<accession>A0A2Y9NC32</accession>
<dbReference type="RefSeq" id="XP_022432459.1">
    <property type="nucleotide sequence ID" value="XM_022576751.2"/>
</dbReference>
<dbReference type="SMART" id="SM00248">
    <property type="entry name" value="ANK"/>
    <property type="match status" value="4"/>
</dbReference>
<dbReference type="PANTHER" id="PTHR24203:SF14">
    <property type="entry name" value="ANKYRIN REPEAT DOMAIN-CONTAINING PROTEIN 10"/>
    <property type="match status" value="1"/>
</dbReference>
<evidence type="ECO:0000256" key="3">
    <source>
        <dbReference type="PROSITE-ProRule" id="PRU00023"/>
    </source>
</evidence>
<sequence>MSAAGAGAGVEAGFSSEELLSLRFPLHRACRDGDLAALCSLLQHTPRAHLAAEDSFYGWTPVHWAAHFGKLECLMHLVRAGATLDVSTTRYAQTPAHIAAFGGHPQCLVWLIQAGASINKPDCEGETPIHKAARSGSLDCISALVANGAHAEFISQSSVFSCLPGELQRGVAFVPSVLIQCFCVVQPEKCQWPDGSRHCSNPGFPRVYPVSLEPPELSSESFL</sequence>
<protein>
    <submittedName>
        <fullName evidence="5">Ankyrin repeat domain-containing protein 10 isoform X4</fullName>
    </submittedName>
</protein>
<gene>
    <name evidence="5" type="primary">ANKRD10</name>
</gene>
<dbReference type="InterPro" id="IPR036770">
    <property type="entry name" value="Ankyrin_rpt-contain_sf"/>
</dbReference>
<dbReference type="CTD" id="55608"/>
<feature type="repeat" description="ANK" evidence="3">
    <location>
        <begin position="124"/>
        <end position="156"/>
    </location>
</feature>
<dbReference type="GeneID" id="111176376"/>
<feature type="repeat" description="ANK" evidence="3">
    <location>
        <begin position="57"/>
        <end position="89"/>
    </location>
</feature>
<keyword evidence="1" id="KW-0677">Repeat</keyword>
<evidence type="ECO:0000313" key="4">
    <source>
        <dbReference type="Proteomes" id="UP000248483"/>
    </source>
</evidence>
<evidence type="ECO:0000313" key="5">
    <source>
        <dbReference type="RefSeq" id="XP_022432459.1"/>
    </source>
</evidence>
<dbReference type="AlphaFoldDB" id="A0A2Y9NC32"/>
<feature type="repeat" description="ANK" evidence="3">
    <location>
        <begin position="91"/>
        <end position="123"/>
    </location>
</feature>
<dbReference type="Pfam" id="PF00023">
    <property type="entry name" value="Ank"/>
    <property type="match status" value="1"/>
</dbReference>
<dbReference type="PANTHER" id="PTHR24203">
    <property type="entry name" value="ANKYRIN REPEAT FAMILY PROTEIN"/>
    <property type="match status" value="1"/>
</dbReference>
<dbReference type="Proteomes" id="UP000248483">
    <property type="component" value="Unplaced"/>
</dbReference>
<organism evidence="4 5">
    <name type="scientific">Delphinapterus leucas</name>
    <name type="common">Beluga whale</name>
    <dbReference type="NCBI Taxonomy" id="9749"/>
    <lineage>
        <taxon>Eukaryota</taxon>
        <taxon>Metazoa</taxon>
        <taxon>Chordata</taxon>
        <taxon>Craniata</taxon>
        <taxon>Vertebrata</taxon>
        <taxon>Euteleostomi</taxon>
        <taxon>Mammalia</taxon>
        <taxon>Eutheria</taxon>
        <taxon>Laurasiatheria</taxon>
        <taxon>Artiodactyla</taxon>
        <taxon>Whippomorpha</taxon>
        <taxon>Cetacea</taxon>
        <taxon>Odontoceti</taxon>
        <taxon>Monodontidae</taxon>
        <taxon>Delphinapterus</taxon>
    </lineage>
</organism>
<name>A0A2Y9NC32_DELLE</name>
<reference evidence="5" key="1">
    <citation type="submission" date="2025-08" db="UniProtKB">
        <authorList>
            <consortium name="RefSeq"/>
        </authorList>
    </citation>
    <scope>IDENTIFICATION</scope>
    <source>
        <tissue evidence="5">Blood</tissue>
    </source>
</reference>
<dbReference type="Gene3D" id="1.25.40.20">
    <property type="entry name" value="Ankyrin repeat-containing domain"/>
    <property type="match status" value="1"/>
</dbReference>
<dbReference type="Pfam" id="PF12796">
    <property type="entry name" value="Ank_2"/>
    <property type="match status" value="1"/>
</dbReference>
<evidence type="ECO:0000256" key="2">
    <source>
        <dbReference type="ARBA" id="ARBA00023043"/>
    </source>
</evidence>
<dbReference type="PROSITE" id="PS50088">
    <property type="entry name" value="ANK_REPEAT"/>
    <property type="match status" value="3"/>
</dbReference>
<keyword evidence="2 3" id="KW-0040">ANK repeat</keyword>
<keyword evidence="4" id="KW-1185">Reference proteome</keyword>
<evidence type="ECO:0000256" key="1">
    <source>
        <dbReference type="ARBA" id="ARBA00022737"/>
    </source>
</evidence>